<dbReference type="EMBL" id="BLWC01000002">
    <property type="protein sequence ID" value="GFN01421.1"/>
    <property type="molecule type" value="Genomic_DNA"/>
</dbReference>
<keyword evidence="1" id="KW-0812">Transmembrane</keyword>
<evidence type="ECO:0000313" key="2">
    <source>
        <dbReference type="EMBL" id="GFN01421.1"/>
    </source>
</evidence>
<evidence type="ECO:0000313" key="5">
    <source>
        <dbReference type="Proteomes" id="UP000530403"/>
    </source>
</evidence>
<comment type="caution">
    <text evidence="2">The sequence shown here is derived from an EMBL/GenBank/DDBJ whole genome shotgun (WGS) entry which is preliminary data.</text>
</comment>
<dbReference type="Proteomes" id="UP000530403">
    <property type="component" value="Unassembled WGS sequence"/>
</dbReference>
<reference evidence="2 4" key="1">
    <citation type="submission" date="2020-05" db="EMBL/GenBank/DDBJ databases">
        <title>Whole genome shotgun sequence of Streptomyces fulvorobeus NBRC 15897.</title>
        <authorList>
            <person name="Komaki H."/>
            <person name="Tamura T."/>
        </authorList>
    </citation>
    <scope>NUCLEOTIDE SEQUENCE [LARGE SCALE GENOMIC DNA]</scope>
    <source>
        <strain evidence="2 4">NBRC 15897</strain>
    </source>
</reference>
<protein>
    <submittedName>
        <fullName evidence="2">Uncharacterized protein</fullName>
    </submittedName>
</protein>
<reference evidence="3 5" key="2">
    <citation type="submission" date="2020-07" db="EMBL/GenBank/DDBJ databases">
        <title>Sequencing the genomes of 1000 actinobacteria strains.</title>
        <authorList>
            <person name="Klenk H.-P."/>
        </authorList>
    </citation>
    <scope>NUCLEOTIDE SEQUENCE [LARGE SCALE GENOMIC DNA]</scope>
    <source>
        <strain evidence="3 5">DSM 41455</strain>
    </source>
</reference>
<dbReference type="AlphaFoldDB" id="A0A7J0CFZ0"/>
<feature type="transmembrane region" description="Helical" evidence="1">
    <location>
        <begin position="16"/>
        <end position="35"/>
    </location>
</feature>
<sequence>MHDITLAALTGNALKSTVLVICGNVLILGLAIKATKLSWDDDFNKKLALFASASFCAIFVWLPDMAKKVVTDLAKVIAS</sequence>
<keyword evidence="1" id="KW-0472">Membrane</keyword>
<organism evidence="2 4">
    <name type="scientific">Streptomyces fulvorobeus</name>
    <dbReference type="NCBI Taxonomy" id="284028"/>
    <lineage>
        <taxon>Bacteria</taxon>
        <taxon>Bacillati</taxon>
        <taxon>Actinomycetota</taxon>
        <taxon>Actinomycetes</taxon>
        <taxon>Kitasatosporales</taxon>
        <taxon>Streptomycetaceae</taxon>
        <taxon>Streptomyces</taxon>
    </lineage>
</organism>
<gene>
    <name evidence="3" type="ORF">HEB29_005975</name>
    <name evidence="2" type="ORF">Sfulv_62310</name>
</gene>
<dbReference type="EMBL" id="JACCCF010000002">
    <property type="protein sequence ID" value="NYE44861.1"/>
    <property type="molecule type" value="Genomic_DNA"/>
</dbReference>
<keyword evidence="4" id="KW-1185">Reference proteome</keyword>
<evidence type="ECO:0000313" key="4">
    <source>
        <dbReference type="Proteomes" id="UP000498980"/>
    </source>
</evidence>
<evidence type="ECO:0000313" key="3">
    <source>
        <dbReference type="EMBL" id="NYE44861.1"/>
    </source>
</evidence>
<keyword evidence="1" id="KW-1133">Transmembrane helix</keyword>
<proteinExistence type="predicted"/>
<dbReference type="Proteomes" id="UP000498980">
    <property type="component" value="Unassembled WGS sequence"/>
</dbReference>
<accession>A0A7J0CFZ0</accession>
<evidence type="ECO:0000256" key="1">
    <source>
        <dbReference type="SAM" id="Phobius"/>
    </source>
</evidence>
<feature type="transmembrane region" description="Helical" evidence="1">
    <location>
        <begin position="47"/>
        <end position="63"/>
    </location>
</feature>
<dbReference type="RefSeq" id="WP_173318392.1">
    <property type="nucleotide sequence ID" value="NZ_BAAAUE010000015.1"/>
</dbReference>
<name>A0A7J0CFZ0_9ACTN</name>